<evidence type="ECO:0000256" key="1">
    <source>
        <dbReference type="RuleBase" id="RU363044"/>
    </source>
</evidence>
<dbReference type="PANTHER" id="PTHR47642">
    <property type="entry name" value="ATP-DEPENDENT DNA HELICASE"/>
    <property type="match status" value="1"/>
</dbReference>
<dbReference type="Gene3D" id="3.40.50.300">
    <property type="entry name" value="P-loop containing nucleotide triphosphate hydrolases"/>
    <property type="match status" value="1"/>
</dbReference>
<gene>
    <name evidence="3" type="ORF">M378DRAFT_93128</name>
</gene>
<feature type="non-terminal residue" evidence="3">
    <location>
        <position position="174"/>
    </location>
</feature>
<dbReference type="GO" id="GO:0000723">
    <property type="term" value="P:telomere maintenance"/>
    <property type="evidence" value="ECO:0007669"/>
    <property type="project" value="InterPro"/>
</dbReference>
<dbReference type="GO" id="GO:0016887">
    <property type="term" value="F:ATP hydrolysis activity"/>
    <property type="evidence" value="ECO:0007669"/>
    <property type="project" value="RHEA"/>
</dbReference>
<dbReference type="InParanoid" id="A0A0C2WC09"/>
<dbReference type="GO" id="GO:0005524">
    <property type="term" value="F:ATP binding"/>
    <property type="evidence" value="ECO:0007669"/>
    <property type="project" value="UniProtKB-KW"/>
</dbReference>
<dbReference type="SUPFAM" id="SSF52540">
    <property type="entry name" value="P-loop containing nucleoside triphosphate hydrolases"/>
    <property type="match status" value="1"/>
</dbReference>
<keyword evidence="1" id="KW-0234">DNA repair</keyword>
<keyword evidence="1" id="KW-0347">Helicase</keyword>
<evidence type="ECO:0000313" key="3">
    <source>
        <dbReference type="EMBL" id="KIL54106.1"/>
    </source>
</evidence>
<sequence>MIIENSPNVTSHVQSSNKVEIIDKCYLEKRFYTTELETSIKDLSLKFNLNEDQSRAFQIIAHHVVLPTSAQLKMHIGGMGGTGKSRVINAITNYFAYRIESFRFMIVAPTGSASALLGGSTYHSAFGINEKNRNSNAKGLSQVYTRLKGVDYIFLDEVSMLSAYDLYKISSQLC</sequence>
<dbReference type="GO" id="GO:0006281">
    <property type="term" value="P:DNA repair"/>
    <property type="evidence" value="ECO:0007669"/>
    <property type="project" value="UniProtKB-KW"/>
</dbReference>
<keyword evidence="1" id="KW-0227">DNA damage</keyword>
<dbReference type="AlphaFoldDB" id="A0A0C2WC09"/>
<organism evidence="3 4">
    <name type="scientific">Amanita muscaria (strain Koide BX008)</name>
    <dbReference type="NCBI Taxonomy" id="946122"/>
    <lineage>
        <taxon>Eukaryota</taxon>
        <taxon>Fungi</taxon>
        <taxon>Dikarya</taxon>
        <taxon>Basidiomycota</taxon>
        <taxon>Agaricomycotina</taxon>
        <taxon>Agaricomycetes</taxon>
        <taxon>Agaricomycetidae</taxon>
        <taxon>Agaricales</taxon>
        <taxon>Pluteineae</taxon>
        <taxon>Amanitaceae</taxon>
        <taxon>Amanita</taxon>
    </lineage>
</organism>
<dbReference type="GO" id="GO:0006310">
    <property type="term" value="P:DNA recombination"/>
    <property type="evidence" value="ECO:0007669"/>
    <property type="project" value="UniProtKB-KW"/>
</dbReference>
<dbReference type="HOGENOM" id="CLU_001613_2_0_1"/>
<dbReference type="InterPro" id="IPR010285">
    <property type="entry name" value="DNA_helicase_pif1-like_DEAD"/>
</dbReference>
<dbReference type="GO" id="GO:0043139">
    <property type="term" value="F:5'-3' DNA helicase activity"/>
    <property type="evidence" value="ECO:0007669"/>
    <property type="project" value="UniProtKB-EC"/>
</dbReference>
<keyword evidence="1" id="KW-0378">Hydrolase</keyword>
<dbReference type="EMBL" id="KN818938">
    <property type="protein sequence ID" value="KIL54106.1"/>
    <property type="molecule type" value="Genomic_DNA"/>
</dbReference>
<keyword evidence="4" id="KW-1185">Reference proteome</keyword>
<evidence type="ECO:0000259" key="2">
    <source>
        <dbReference type="Pfam" id="PF05970"/>
    </source>
</evidence>
<comment type="catalytic activity">
    <reaction evidence="1">
        <text>ATP + H2O = ADP + phosphate + H(+)</text>
        <dbReference type="Rhea" id="RHEA:13065"/>
        <dbReference type="ChEBI" id="CHEBI:15377"/>
        <dbReference type="ChEBI" id="CHEBI:15378"/>
        <dbReference type="ChEBI" id="CHEBI:30616"/>
        <dbReference type="ChEBI" id="CHEBI:43474"/>
        <dbReference type="ChEBI" id="CHEBI:456216"/>
        <dbReference type="EC" id="5.6.2.3"/>
    </reaction>
</comment>
<dbReference type="Pfam" id="PF05970">
    <property type="entry name" value="PIF1"/>
    <property type="match status" value="1"/>
</dbReference>
<comment type="cofactor">
    <cofactor evidence="1">
        <name>Mg(2+)</name>
        <dbReference type="ChEBI" id="CHEBI:18420"/>
    </cofactor>
</comment>
<protein>
    <recommendedName>
        <fullName evidence="1">ATP-dependent DNA helicase</fullName>
        <ecNumber evidence="1">5.6.2.3</ecNumber>
    </recommendedName>
</protein>
<dbReference type="Proteomes" id="UP000054549">
    <property type="component" value="Unassembled WGS sequence"/>
</dbReference>
<reference evidence="3 4" key="1">
    <citation type="submission" date="2014-04" db="EMBL/GenBank/DDBJ databases">
        <title>Evolutionary Origins and Diversification of the Mycorrhizal Mutualists.</title>
        <authorList>
            <consortium name="DOE Joint Genome Institute"/>
            <consortium name="Mycorrhizal Genomics Consortium"/>
            <person name="Kohler A."/>
            <person name="Kuo A."/>
            <person name="Nagy L.G."/>
            <person name="Floudas D."/>
            <person name="Copeland A."/>
            <person name="Barry K.W."/>
            <person name="Cichocki N."/>
            <person name="Veneault-Fourrey C."/>
            <person name="LaButti K."/>
            <person name="Lindquist E.A."/>
            <person name="Lipzen A."/>
            <person name="Lundell T."/>
            <person name="Morin E."/>
            <person name="Murat C."/>
            <person name="Riley R."/>
            <person name="Ohm R."/>
            <person name="Sun H."/>
            <person name="Tunlid A."/>
            <person name="Henrissat B."/>
            <person name="Grigoriev I.V."/>
            <person name="Hibbett D.S."/>
            <person name="Martin F."/>
        </authorList>
    </citation>
    <scope>NUCLEOTIDE SEQUENCE [LARGE SCALE GENOMIC DNA]</scope>
    <source>
        <strain evidence="3 4">Koide BX008</strain>
    </source>
</reference>
<proteinExistence type="inferred from homology"/>
<name>A0A0C2WC09_AMAMK</name>
<dbReference type="OrthoDB" id="432234at2759"/>
<accession>A0A0C2WC09</accession>
<keyword evidence="1" id="KW-0547">Nucleotide-binding</keyword>
<keyword evidence="1" id="KW-0233">DNA recombination</keyword>
<dbReference type="InterPro" id="IPR051055">
    <property type="entry name" value="PIF1_helicase"/>
</dbReference>
<comment type="similarity">
    <text evidence="1">Belongs to the helicase family.</text>
</comment>
<evidence type="ECO:0000313" key="4">
    <source>
        <dbReference type="Proteomes" id="UP000054549"/>
    </source>
</evidence>
<feature type="domain" description="DNA helicase Pif1-like DEAD-box helicase" evidence="2">
    <location>
        <begin position="49"/>
        <end position="164"/>
    </location>
</feature>
<dbReference type="EC" id="5.6.2.3" evidence="1"/>
<dbReference type="InterPro" id="IPR027417">
    <property type="entry name" value="P-loop_NTPase"/>
</dbReference>
<keyword evidence="1" id="KW-0067">ATP-binding</keyword>